<dbReference type="OMA" id="HERNILY"/>
<feature type="domain" description="Protein kinase" evidence="6">
    <location>
        <begin position="1"/>
        <end position="228"/>
    </location>
</feature>
<evidence type="ECO:0000259" key="6">
    <source>
        <dbReference type="PROSITE" id="PS50011"/>
    </source>
</evidence>
<dbReference type="InterPro" id="IPR045270">
    <property type="entry name" value="STKc_AGC"/>
</dbReference>
<evidence type="ECO:0000313" key="8">
    <source>
        <dbReference type="EMBL" id="EKX46291.1"/>
    </source>
</evidence>
<dbReference type="InterPro" id="IPR008271">
    <property type="entry name" value="Ser/Thr_kinase_AS"/>
</dbReference>
<dbReference type="Proteomes" id="UP000011087">
    <property type="component" value="Unassembled WGS sequence"/>
</dbReference>
<dbReference type="SMART" id="SM00220">
    <property type="entry name" value="S_TKc"/>
    <property type="match status" value="1"/>
</dbReference>
<reference evidence="8 10" key="1">
    <citation type="journal article" date="2012" name="Nature">
        <title>Algal genomes reveal evolutionary mosaicism and the fate of nucleomorphs.</title>
        <authorList>
            <consortium name="DOE Joint Genome Institute"/>
            <person name="Curtis B.A."/>
            <person name="Tanifuji G."/>
            <person name="Burki F."/>
            <person name="Gruber A."/>
            <person name="Irimia M."/>
            <person name="Maruyama S."/>
            <person name="Arias M.C."/>
            <person name="Ball S.G."/>
            <person name="Gile G.H."/>
            <person name="Hirakawa Y."/>
            <person name="Hopkins J.F."/>
            <person name="Kuo A."/>
            <person name="Rensing S.A."/>
            <person name="Schmutz J."/>
            <person name="Symeonidi A."/>
            <person name="Elias M."/>
            <person name="Eveleigh R.J."/>
            <person name="Herman E.K."/>
            <person name="Klute M.J."/>
            <person name="Nakayama T."/>
            <person name="Obornik M."/>
            <person name="Reyes-Prieto A."/>
            <person name="Armbrust E.V."/>
            <person name="Aves S.J."/>
            <person name="Beiko R.G."/>
            <person name="Coutinho P."/>
            <person name="Dacks J.B."/>
            <person name="Durnford D.G."/>
            <person name="Fast N.M."/>
            <person name="Green B.R."/>
            <person name="Grisdale C.J."/>
            <person name="Hempel F."/>
            <person name="Henrissat B."/>
            <person name="Hoppner M.P."/>
            <person name="Ishida K."/>
            <person name="Kim E."/>
            <person name="Koreny L."/>
            <person name="Kroth P.G."/>
            <person name="Liu Y."/>
            <person name="Malik S.B."/>
            <person name="Maier U.G."/>
            <person name="McRose D."/>
            <person name="Mock T."/>
            <person name="Neilson J.A."/>
            <person name="Onodera N.T."/>
            <person name="Poole A.M."/>
            <person name="Pritham E.J."/>
            <person name="Richards T.A."/>
            <person name="Rocap G."/>
            <person name="Roy S.W."/>
            <person name="Sarai C."/>
            <person name="Schaack S."/>
            <person name="Shirato S."/>
            <person name="Slamovits C.H."/>
            <person name="Spencer D.F."/>
            <person name="Suzuki S."/>
            <person name="Worden A.Z."/>
            <person name="Zauner S."/>
            <person name="Barry K."/>
            <person name="Bell C."/>
            <person name="Bharti A.K."/>
            <person name="Crow J.A."/>
            <person name="Grimwood J."/>
            <person name="Kramer R."/>
            <person name="Lindquist E."/>
            <person name="Lucas S."/>
            <person name="Salamov A."/>
            <person name="McFadden G.I."/>
            <person name="Lane C.E."/>
            <person name="Keeling P.J."/>
            <person name="Gray M.W."/>
            <person name="Grigoriev I.V."/>
            <person name="Archibald J.M."/>
        </authorList>
    </citation>
    <scope>NUCLEOTIDE SEQUENCE</scope>
    <source>
        <strain evidence="8 10">CCMP2712</strain>
    </source>
</reference>
<dbReference type="OrthoDB" id="63267at2759"/>
<evidence type="ECO:0000256" key="2">
    <source>
        <dbReference type="ARBA" id="ARBA00022679"/>
    </source>
</evidence>
<name>L1JCR7_GUITC</name>
<keyword evidence="2" id="KW-0808">Transferase</keyword>
<sequence length="268" mass="31472">MKIIRKDTLKKKEQTRAERILEVVNHPFIVQLHYAFQTANRLCFVMDFINGGELFSYITREKHFSEPRARFYAAEIILALEYLHKMNIIYRDLKPENILLDEKGHIRLTDFGHSKDDQSDDDRAFSMVGSPYYMAPEILLKQGHGKEADWWSLGILIYEMLVGLPPFYQENTKKAYEALLTQPIEFPSNISSEARRMVRGLIWSRRRETLRTRDGEGVDVENNIHWEVEVTIEKEEPPFKPRVRDITDVKNFSPNFTVTVMCGMRGRN</sequence>
<evidence type="ECO:0000256" key="3">
    <source>
        <dbReference type="ARBA" id="ARBA00022741"/>
    </source>
</evidence>
<dbReference type="InterPro" id="IPR000719">
    <property type="entry name" value="Prot_kinase_dom"/>
</dbReference>
<gene>
    <name evidence="8" type="ORF">GUITHDRAFT_94389</name>
</gene>
<keyword evidence="3" id="KW-0547">Nucleotide-binding</keyword>
<dbReference type="InterPro" id="IPR000961">
    <property type="entry name" value="AGC-kinase_C"/>
</dbReference>
<dbReference type="PANTHER" id="PTHR24351">
    <property type="entry name" value="RIBOSOMAL PROTEIN S6 KINASE"/>
    <property type="match status" value="1"/>
</dbReference>
<keyword evidence="10" id="KW-1185">Reference proteome</keyword>
<keyword evidence="5" id="KW-0067">ATP-binding</keyword>
<organism evidence="8">
    <name type="scientific">Guillardia theta (strain CCMP2712)</name>
    <name type="common">Cryptophyte</name>
    <dbReference type="NCBI Taxonomy" id="905079"/>
    <lineage>
        <taxon>Eukaryota</taxon>
        <taxon>Cryptophyceae</taxon>
        <taxon>Pyrenomonadales</taxon>
        <taxon>Geminigeraceae</taxon>
        <taxon>Guillardia</taxon>
    </lineage>
</organism>
<dbReference type="Gene3D" id="3.30.200.20">
    <property type="entry name" value="Phosphorylase Kinase, domain 1"/>
    <property type="match status" value="1"/>
</dbReference>
<dbReference type="AlphaFoldDB" id="L1JCR7"/>
<evidence type="ECO:0000313" key="9">
    <source>
        <dbReference type="EnsemblProtists" id="EKX46291"/>
    </source>
</evidence>
<dbReference type="GO" id="GO:0004674">
    <property type="term" value="F:protein serine/threonine kinase activity"/>
    <property type="evidence" value="ECO:0007669"/>
    <property type="project" value="UniProtKB-KW"/>
</dbReference>
<reference evidence="10" key="2">
    <citation type="submission" date="2012-11" db="EMBL/GenBank/DDBJ databases">
        <authorList>
            <person name="Kuo A."/>
            <person name="Curtis B.A."/>
            <person name="Tanifuji G."/>
            <person name="Burki F."/>
            <person name="Gruber A."/>
            <person name="Irimia M."/>
            <person name="Maruyama S."/>
            <person name="Arias M.C."/>
            <person name="Ball S.G."/>
            <person name="Gile G.H."/>
            <person name="Hirakawa Y."/>
            <person name="Hopkins J.F."/>
            <person name="Rensing S.A."/>
            <person name="Schmutz J."/>
            <person name="Symeonidi A."/>
            <person name="Elias M."/>
            <person name="Eveleigh R.J."/>
            <person name="Herman E.K."/>
            <person name="Klute M.J."/>
            <person name="Nakayama T."/>
            <person name="Obornik M."/>
            <person name="Reyes-Prieto A."/>
            <person name="Armbrust E.V."/>
            <person name="Aves S.J."/>
            <person name="Beiko R.G."/>
            <person name="Coutinho P."/>
            <person name="Dacks J.B."/>
            <person name="Durnford D.G."/>
            <person name="Fast N.M."/>
            <person name="Green B.R."/>
            <person name="Grisdale C."/>
            <person name="Hempe F."/>
            <person name="Henrissat B."/>
            <person name="Hoppner M.P."/>
            <person name="Ishida K.-I."/>
            <person name="Kim E."/>
            <person name="Koreny L."/>
            <person name="Kroth P.G."/>
            <person name="Liu Y."/>
            <person name="Malik S.-B."/>
            <person name="Maier U.G."/>
            <person name="McRose D."/>
            <person name="Mock T."/>
            <person name="Neilson J.A."/>
            <person name="Onodera N.T."/>
            <person name="Poole A.M."/>
            <person name="Pritham E.J."/>
            <person name="Richards T.A."/>
            <person name="Rocap G."/>
            <person name="Roy S.W."/>
            <person name="Sarai C."/>
            <person name="Schaack S."/>
            <person name="Shirato S."/>
            <person name="Slamovits C.H."/>
            <person name="Spencer D.F."/>
            <person name="Suzuki S."/>
            <person name="Worden A.Z."/>
            <person name="Zauner S."/>
            <person name="Barry K."/>
            <person name="Bell C."/>
            <person name="Bharti A.K."/>
            <person name="Crow J.A."/>
            <person name="Grimwood J."/>
            <person name="Kramer R."/>
            <person name="Lindquist E."/>
            <person name="Lucas S."/>
            <person name="Salamov A."/>
            <person name="McFadden G.I."/>
            <person name="Lane C.E."/>
            <person name="Keeling P.J."/>
            <person name="Gray M.W."/>
            <person name="Grigoriev I.V."/>
            <person name="Archibald J.M."/>
        </authorList>
    </citation>
    <scope>NUCLEOTIDE SEQUENCE</scope>
    <source>
        <strain evidence="10">CCMP2712</strain>
    </source>
</reference>
<dbReference type="STRING" id="905079.L1JCR7"/>
<dbReference type="CDD" id="cd05123">
    <property type="entry name" value="STKc_AGC"/>
    <property type="match status" value="1"/>
</dbReference>
<keyword evidence="4" id="KW-0418">Kinase</keyword>
<keyword evidence="1" id="KW-0723">Serine/threonine-protein kinase</keyword>
<dbReference type="GO" id="GO:0005524">
    <property type="term" value="F:ATP binding"/>
    <property type="evidence" value="ECO:0007669"/>
    <property type="project" value="UniProtKB-KW"/>
</dbReference>
<feature type="domain" description="AGC-kinase C-terminal" evidence="7">
    <location>
        <begin position="222"/>
        <end position="268"/>
    </location>
</feature>
<dbReference type="FunFam" id="1.10.510.10:FF:000008">
    <property type="entry name" value="Non-specific serine/threonine protein kinase"/>
    <property type="match status" value="1"/>
</dbReference>
<evidence type="ECO:0000256" key="5">
    <source>
        <dbReference type="ARBA" id="ARBA00022840"/>
    </source>
</evidence>
<dbReference type="RefSeq" id="XP_005833271.1">
    <property type="nucleotide sequence ID" value="XM_005833214.1"/>
</dbReference>
<evidence type="ECO:0008006" key="11">
    <source>
        <dbReference type="Google" id="ProtNLM"/>
    </source>
</evidence>
<dbReference type="PROSITE" id="PS51285">
    <property type="entry name" value="AGC_KINASE_CTER"/>
    <property type="match status" value="1"/>
</dbReference>
<reference evidence="9" key="3">
    <citation type="submission" date="2016-03" db="UniProtKB">
        <authorList>
            <consortium name="EnsemblProtists"/>
        </authorList>
    </citation>
    <scope>IDENTIFICATION</scope>
</reference>
<dbReference type="HOGENOM" id="CLU_000288_63_5_1"/>
<dbReference type="InterPro" id="IPR011009">
    <property type="entry name" value="Kinase-like_dom_sf"/>
</dbReference>
<dbReference type="SUPFAM" id="SSF56112">
    <property type="entry name" value="Protein kinase-like (PK-like)"/>
    <property type="match status" value="1"/>
</dbReference>
<dbReference type="PROSITE" id="PS00108">
    <property type="entry name" value="PROTEIN_KINASE_ST"/>
    <property type="match status" value="1"/>
</dbReference>
<dbReference type="Gene3D" id="1.10.510.10">
    <property type="entry name" value="Transferase(Phosphotransferase) domain 1"/>
    <property type="match status" value="1"/>
</dbReference>
<dbReference type="EMBL" id="JH992995">
    <property type="protein sequence ID" value="EKX46291.1"/>
    <property type="molecule type" value="Genomic_DNA"/>
</dbReference>
<dbReference type="eggNOG" id="KOG0598">
    <property type="taxonomic scope" value="Eukaryota"/>
</dbReference>
<proteinExistence type="predicted"/>
<evidence type="ECO:0000259" key="7">
    <source>
        <dbReference type="PROSITE" id="PS51285"/>
    </source>
</evidence>
<evidence type="ECO:0000313" key="10">
    <source>
        <dbReference type="Proteomes" id="UP000011087"/>
    </source>
</evidence>
<dbReference type="GeneID" id="17302948"/>
<accession>L1JCR7</accession>
<dbReference type="KEGG" id="gtt:GUITHDRAFT_94389"/>
<evidence type="ECO:0000256" key="1">
    <source>
        <dbReference type="ARBA" id="ARBA00022527"/>
    </source>
</evidence>
<protein>
    <recommendedName>
        <fullName evidence="11">Protein kinase domain-containing protein</fullName>
    </recommendedName>
</protein>
<evidence type="ECO:0000256" key="4">
    <source>
        <dbReference type="ARBA" id="ARBA00022777"/>
    </source>
</evidence>
<dbReference type="PaxDb" id="55529-EKX46291"/>
<dbReference type="EnsemblProtists" id="EKX46291">
    <property type="protein sequence ID" value="EKX46291"/>
    <property type="gene ID" value="GUITHDRAFT_94389"/>
</dbReference>
<dbReference type="Pfam" id="PF00069">
    <property type="entry name" value="Pkinase"/>
    <property type="match status" value="1"/>
</dbReference>
<dbReference type="PROSITE" id="PS50011">
    <property type="entry name" value="PROTEIN_KINASE_DOM"/>
    <property type="match status" value="1"/>
</dbReference>